<keyword evidence="5" id="KW-0479">Metal-binding</keyword>
<evidence type="ECO:0000256" key="7">
    <source>
        <dbReference type="ARBA" id="ARBA00022777"/>
    </source>
</evidence>
<dbReference type="GO" id="GO:0046872">
    <property type="term" value="F:metal ion binding"/>
    <property type="evidence" value="ECO:0007669"/>
    <property type="project" value="UniProtKB-KW"/>
</dbReference>
<evidence type="ECO:0000256" key="1">
    <source>
        <dbReference type="ARBA" id="ARBA00008142"/>
    </source>
</evidence>
<dbReference type="EC" id="2.7.4.6" evidence="2"/>
<evidence type="ECO:0000256" key="9">
    <source>
        <dbReference type="ARBA" id="ARBA00022842"/>
    </source>
</evidence>
<evidence type="ECO:0000256" key="8">
    <source>
        <dbReference type="ARBA" id="ARBA00022840"/>
    </source>
</evidence>
<dbReference type="GO" id="GO:0006241">
    <property type="term" value="P:CTP biosynthetic process"/>
    <property type="evidence" value="ECO:0007669"/>
    <property type="project" value="InterPro"/>
</dbReference>
<dbReference type="NCBIfam" id="NF001908">
    <property type="entry name" value="PRK00668.1"/>
    <property type="match status" value="1"/>
</dbReference>
<evidence type="ECO:0000256" key="4">
    <source>
        <dbReference type="ARBA" id="ARBA00022679"/>
    </source>
</evidence>
<sequence length="134" mass="14846">MEETLIIVKPDATGRGLLGKIIARFEEDGFEIVQMRYEVPARELMAEFYAEHEGKEFYEGLLGFMTSGPVCFLRLRREDAIARARELAGPTDSAQAPPGTIRGDFGLDVRKNSVHASDSANSAQREVALIFPDV</sequence>
<evidence type="ECO:0000256" key="10">
    <source>
        <dbReference type="ARBA" id="ARBA00023080"/>
    </source>
</evidence>
<dbReference type="GO" id="GO:0004550">
    <property type="term" value="F:nucleoside diphosphate kinase activity"/>
    <property type="evidence" value="ECO:0007669"/>
    <property type="project" value="UniProtKB-EC"/>
</dbReference>
<gene>
    <name evidence="12" type="ORF">S01H1_71645</name>
</gene>
<dbReference type="Gene3D" id="3.30.70.141">
    <property type="entry name" value="Nucleoside diphosphate kinase-like domain"/>
    <property type="match status" value="1"/>
</dbReference>
<keyword evidence="10" id="KW-0546">Nucleotide metabolism</keyword>
<comment type="caution">
    <text evidence="12">The sequence shown here is derived from an EMBL/GenBank/DDBJ whole genome shotgun (WGS) entry which is preliminary data.</text>
</comment>
<dbReference type="GO" id="GO:0006183">
    <property type="term" value="P:GTP biosynthetic process"/>
    <property type="evidence" value="ECO:0007669"/>
    <property type="project" value="InterPro"/>
</dbReference>
<name>X0WXT1_9ZZZZ</name>
<keyword evidence="9" id="KW-0460">Magnesium</keyword>
<dbReference type="InterPro" id="IPR034907">
    <property type="entry name" value="NDK-like_dom"/>
</dbReference>
<reference evidence="12" key="1">
    <citation type="journal article" date="2014" name="Front. Microbiol.">
        <title>High frequency of phylogenetically diverse reductive dehalogenase-homologous genes in deep subseafloor sedimentary metagenomes.</title>
        <authorList>
            <person name="Kawai M."/>
            <person name="Futagami T."/>
            <person name="Toyoda A."/>
            <person name="Takaki Y."/>
            <person name="Nishi S."/>
            <person name="Hori S."/>
            <person name="Arai W."/>
            <person name="Tsubouchi T."/>
            <person name="Morono Y."/>
            <person name="Uchiyama I."/>
            <person name="Ito T."/>
            <person name="Fujiyama A."/>
            <person name="Inagaki F."/>
            <person name="Takami H."/>
        </authorList>
    </citation>
    <scope>NUCLEOTIDE SEQUENCE</scope>
    <source>
        <strain evidence="12">Expedition CK06-06</strain>
    </source>
</reference>
<evidence type="ECO:0000256" key="6">
    <source>
        <dbReference type="ARBA" id="ARBA00022741"/>
    </source>
</evidence>
<evidence type="ECO:0000256" key="5">
    <source>
        <dbReference type="ARBA" id="ARBA00022723"/>
    </source>
</evidence>
<dbReference type="InterPro" id="IPR001564">
    <property type="entry name" value="Nucleoside_diP_kinase"/>
</dbReference>
<feature type="domain" description="Nucleoside diphosphate kinase-like" evidence="11">
    <location>
        <begin position="1"/>
        <end position="134"/>
    </location>
</feature>
<dbReference type="InterPro" id="IPR036850">
    <property type="entry name" value="NDK-like_dom_sf"/>
</dbReference>
<accession>X0WXT1</accession>
<proteinExistence type="inferred from homology"/>
<organism evidence="12">
    <name type="scientific">marine sediment metagenome</name>
    <dbReference type="NCBI Taxonomy" id="412755"/>
    <lineage>
        <taxon>unclassified sequences</taxon>
        <taxon>metagenomes</taxon>
        <taxon>ecological metagenomes</taxon>
    </lineage>
</organism>
<dbReference type="SUPFAM" id="SSF54919">
    <property type="entry name" value="Nucleoside diphosphate kinase, NDK"/>
    <property type="match status" value="1"/>
</dbReference>
<dbReference type="GO" id="GO:0005524">
    <property type="term" value="F:ATP binding"/>
    <property type="evidence" value="ECO:0007669"/>
    <property type="project" value="UniProtKB-KW"/>
</dbReference>
<evidence type="ECO:0000259" key="11">
    <source>
        <dbReference type="SMART" id="SM00562"/>
    </source>
</evidence>
<dbReference type="PRINTS" id="PR01243">
    <property type="entry name" value="NUCDPKINASE"/>
</dbReference>
<dbReference type="PANTHER" id="PTHR46161">
    <property type="entry name" value="NUCLEOSIDE DIPHOSPHATE KINASE"/>
    <property type="match status" value="1"/>
</dbReference>
<dbReference type="SMART" id="SM00562">
    <property type="entry name" value="NDK"/>
    <property type="match status" value="1"/>
</dbReference>
<dbReference type="CDD" id="cd04413">
    <property type="entry name" value="NDPk_I"/>
    <property type="match status" value="1"/>
</dbReference>
<evidence type="ECO:0000256" key="3">
    <source>
        <dbReference type="ARBA" id="ARBA00017632"/>
    </source>
</evidence>
<dbReference type="Pfam" id="PF00334">
    <property type="entry name" value="NDK"/>
    <property type="match status" value="1"/>
</dbReference>
<dbReference type="GO" id="GO:0006228">
    <property type="term" value="P:UTP biosynthetic process"/>
    <property type="evidence" value="ECO:0007669"/>
    <property type="project" value="InterPro"/>
</dbReference>
<dbReference type="EMBL" id="BARS01047721">
    <property type="protein sequence ID" value="GAG29258.1"/>
    <property type="molecule type" value="Genomic_DNA"/>
</dbReference>
<dbReference type="PROSITE" id="PS51374">
    <property type="entry name" value="NDPK_LIKE"/>
    <property type="match status" value="1"/>
</dbReference>
<keyword evidence="8" id="KW-0067">ATP-binding</keyword>
<evidence type="ECO:0000313" key="12">
    <source>
        <dbReference type="EMBL" id="GAG29258.1"/>
    </source>
</evidence>
<dbReference type="PANTHER" id="PTHR46161:SF3">
    <property type="entry name" value="NUCLEOSIDE DIPHOSPHATE KINASE DDB_G0292928-RELATED"/>
    <property type="match status" value="1"/>
</dbReference>
<comment type="similarity">
    <text evidence="1">Belongs to the NDK family.</text>
</comment>
<keyword evidence="6" id="KW-0547">Nucleotide-binding</keyword>
<keyword evidence="7" id="KW-0418">Kinase</keyword>
<dbReference type="AlphaFoldDB" id="X0WXT1"/>
<protein>
    <recommendedName>
        <fullName evidence="3">Nucleoside diphosphate kinase</fullName>
        <ecNumber evidence="2">2.7.4.6</ecNumber>
    </recommendedName>
</protein>
<dbReference type="FunFam" id="3.30.70.141:FF:000003">
    <property type="entry name" value="Nucleoside diphosphate kinase"/>
    <property type="match status" value="1"/>
</dbReference>
<evidence type="ECO:0000256" key="2">
    <source>
        <dbReference type="ARBA" id="ARBA00012966"/>
    </source>
</evidence>
<keyword evidence="4" id="KW-0808">Transferase</keyword>